<dbReference type="PIRSF" id="PIRSF000185">
    <property type="entry name" value="Glu_DH"/>
    <property type="match status" value="1"/>
</dbReference>
<evidence type="ECO:0000256" key="2">
    <source>
        <dbReference type="ARBA" id="ARBA00011643"/>
    </source>
</evidence>
<feature type="domain" description="Glutamate/phenylalanine/leucine/valine/L-tryptophan dehydrogenase C-terminal" evidence="9">
    <location>
        <begin position="233"/>
        <end position="476"/>
    </location>
</feature>
<dbReference type="PANTHER" id="PTHR43571">
    <property type="entry name" value="NADP-SPECIFIC GLUTAMATE DEHYDROGENASE 1-RELATED"/>
    <property type="match status" value="1"/>
</dbReference>
<dbReference type="CDD" id="cd05313">
    <property type="entry name" value="NAD_bind_2_Glu_DH"/>
    <property type="match status" value="1"/>
</dbReference>
<dbReference type="Gene3D" id="1.10.285.10">
    <property type="entry name" value="Glutamate Dehydrogenase, chain A, domain 3"/>
    <property type="match status" value="2"/>
</dbReference>
<dbReference type="AlphaFoldDB" id="A0A1R1YKZ3"/>
<dbReference type="Gene3D" id="3.40.50.720">
    <property type="entry name" value="NAD(P)-binding Rossmann-like Domain"/>
    <property type="match status" value="1"/>
</dbReference>
<dbReference type="InterPro" id="IPR006097">
    <property type="entry name" value="Glu/Leu/Phe/Val/Trp_DH_dimer"/>
</dbReference>
<dbReference type="PANTHER" id="PTHR43571:SF1">
    <property type="entry name" value="NADP-SPECIFIC GLUTAMATE DEHYDROGENASE 1-RELATED"/>
    <property type="match status" value="1"/>
</dbReference>
<keyword evidence="3 4" id="KW-0560">Oxidoreductase</keyword>
<dbReference type="InterPro" id="IPR036291">
    <property type="entry name" value="NAD(P)-bd_dom_sf"/>
</dbReference>
<organism evidence="10 11">
    <name type="scientific">Smittium culicis</name>
    <dbReference type="NCBI Taxonomy" id="133412"/>
    <lineage>
        <taxon>Eukaryota</taxon>
        <taxon>Fungi</taxon>
        <taxon>Fungi incertae sedis</taxon>
        <taxon>Zoopagomycota</taxon>
        <taxon>Kickxellomycotina</taxon>
        <taxon>Harpellomycetes</taxon>
        <taxon>Harpellales</taxon>
        <taxon>Legeriomycetaceae</taxon>
        <taxon>Smittium</taxon>
    </lineage>
</organism>
<sequence>MPISVKQTSDHSRILEMKSRAHHDLSSRVTKKSPEIQLEELRHSIHARNSGEHEYLEAIDEVLNTLGPLMVKYPQYIEPFERLVEPERQIVFRVSWVDDYGNQVVNRGYRVQMNSALGPYKGGLRFHRDLNLSVVKSLAFEQVFKNSLTNLMIGAGKGGSDFDPNGRSDGEVMRFCQSYMTELYRYLGPETDIPAGDINVGGREIGYLFGQYKRLTNHFNGAITGKDTNWGGSNIRPEATGYGLVYFSEYYCNHHGTSLKGHKSVVSGSGNVALYTAEKLINFGSTVLTLSDSNGYILEPNGFTKKDVDFLKELKNKHDGNLQQYTAYSKTAKYFPNEKPFSVKADFAFPCAAQGEITGQEANTLVKNGVKGVFEGANLPCNNEAINFFKKNKVLFAPGKAANAGGVAVSGLEMIQNSQRQQWSKEEVEEKLHSIMKDIFDSSLKAAKDFGFNDDIQAGANISGFLKVANSMIQQGNV</sequence>
<comment type="similarity">
    <text evidence="1 4 8">Belongs to the Glu/Leu/Phe/Val dehydrogenases family.</text>
</comment>
<feature type="binding site" evidence="6">
    <location>
        <position position="240"/>
    </location>
    <ligand>
        <name>NAD(+)</name>
        <dbReference type="ChEBI" id="CHEBI:57540"/>
    </ligand>
</feature>
<protein>
    <recommendedName>
        <fullName evidence="4">Glutamate dehydrogenase</fullName>
    </recommendedName>
</protein>
<feature type="active site" description="Proton donor" evidence="5">
    <location>
        <position position="157"/>
    </location>
</feature>
<evidence type="ECO:0000313" key="10">
    <source>
        <dbReference type="EMBL" id="OMJ27572.1"/>
    </source>
</evidence>
<evidence type="ECO:0000313" key="11">
    <source>
        <dbReference type="Proteomes" id="UP000187429"/>
    </source>
</evidence>
<dbReference type="EMBL" id="LSSM01000936">
    <property type="protein sequence ID" value="OMJ27572.1"/>
    <property type="molecule type" value="Genomic_DNA"/>
</dbReference>
<evidence type="ECO:0000256" key="3">
    <source>
        <dbReference type="ARBA" id="ARBA00023002"/>
    </source>
</evidence>
<reference evidence="11" key="1">
    <citation type="submission" date="2017-01" db="EMBL/GenBank/DDBJ databases">
        <authorList>
            <person name="Wang Y."/>
            <person name="White M."/>
            <person name="Kvist S."/>
            <person name="Moncalvo J.-M."/>
        </authorList>
    </citation>
    <scope>NUCLEOTIDE SEQUENCE [LARGE SCALE GENOMIC DNA]</scope>
    <source>
        <strain evidence="11">ID-206-W2</strain>
    </source>
</reference>
<evidence type="ECO:0000256" key="5">
    <source>
        <dbReference type="PIRSR" id="PIRSR000185-1"/>
    </source>
</evidence>
<dbReference type="FunFam" id="3.40.50.10860:FF:000002">
    <property type="entry name" value="Glutamate dehydrogenase"/>
    <property type="match status" value="1"/>
</dbReference>
<dbReference type="InterPro" id="IPR046346">
    <property type="entry name" value="Aminoacid_DH-like_N_sf"/>
</dbReference>
<feature type="binding site" evidence="6">
    <location>
        <position position="410"/>
    </location>
    <ligand>
        <name>substrate</name>
    </ligand>
</feature>
<evidence type="ECO:0000256" key="7">
    <source>
        <dbReference type="PIRSR" id="PIRSR000185-3"/>
    </source>
</evidence>
<evidence type="ECO:0000256" key="6">
    <source>
        <dbReference type="PIRSR" id="PIRSR000185-2"/>
    </source>
</evidence>
<dbReference type="InterPro" id="IPR006096">
    <property type="entry name" value="Glu/Leu/Phe/Val/Trp_DH_C"/>
</dbReference>
<dbReference type="InterPro" id="IPR050724">
    <property type="entry name" value="Glu_Leu_Phe_Val_DH"/>
</dbReference>
<feature type="site" description="Important for catalysis" evidence="7">
    <location>
        <position position="197"/>
    </location>
</feature>
<dbReference type="PRINTS" id="PR00082">
    <property type="entry name" value="GLFDHDRGNASE"/>
</dbReference>
<dbReference type="InterPro" id="IPR006095">
    <property type="entry name" value="Glu/Leu/Phe/Val/Trp_DH"/>
</dbReference>
<dbReference type="InterPro" id="IPR014362">
    <property type="entry name" value="Glu_DH"/>
</dbReference>
<dbReference type="FunFam" id="3.40.50.720:FF:000030">
    <property type="entry name" value="Glutamate dehydrogenase"/>
    <property type="match status" value="1"/>
</dbReference>
<comment type="caution">
    <text evidence="10">The sequence shown here is derived from an EMBL/GenBank/DDBJ whole genome shotgun (WGS) entry which is preliminary data.</text>
</comment>
<dbReference type="Gene3D" id="3.40.50.10860">
    <property type="entry name" value="Leucine Dehydrogenase, chain A, domain 1"/>
    <property type="match status" value="1"/>
</dbReference>
<proteinExistence type="inferred from homology"/>
<evidence type="ECO:0000256" key="1">
    <source>
        <dbReference type="ARBA" id="ARBA00006382"/>
    </source>
</evidence>
<keyword evidence="6" id="KW-0520">NAD</keyword>
<dbReference type="FunFam" id="1.10.285.10:FF:000001">
    <property type="entry name" value="Glutamate dehydrogenase"/>
    <property type="match status" value="1"/>
</dbReference>
<dbReference type="InterPro" id="IPR033922">
    <property type="entry name" value="NAD_bind_Glu_DH"/>
</dbReference>
<comment type="subunit">
    <text evidence="2">Homohexamer.</text>
</comment>
<accession>A0A1R1YKZ3</accession>
<evidence type="ECO:0000259" key="9">
    <source>
        <dbReference type="SMART" id="SM00839"/>
    </source>
</evidence>
<gene>
    <name evidence="10" type="ORF">AYI69_g2986</name>
</gene>
<dbReference type="Pfam" id="PF02812">
    <property type="entry name" value="ELFV_dehydrog_N"/>
    <property type="match status" value="1"/>
</dbReference>
<dbReference type="SMART" id="SM00839">
    <property type="entry name" value="ELFV_dehydrog"/>
    <property type="match status" value="1"/>
</dbReference>
<feature type="binding site" evidence="6">
    <location>
        <position position="121"/>
    </location>
    <ligand>
        <name>substrate</name>
    </ligand>
</feature>
<dbReference type="NCBIfam" id="NF006929">
    <property type="entry name" value="PRK09414.1"/>
    <property type="match status" value="1"/>
</dbReference>
<dbReference type="SUPFAM" id="SSF51735">
    <property type="entry name" value="NAD(P)-binding Rossmann-fold domains"/>
    <property type="match status" value="1"/>
</dbReference>
<dbReference type="SUPFAM" id="SSF53223">
    <property type="entry name" value="Aminoacid dehydrogenase-like, N-terminal domain"/>
    <property type="match status" value="1"/>
</dbReference>
<name>A0A1R1YKZ3_9FUNG</name>
<dbReference type="GO" id="GO:0004354">
    <property type="term" value="F:glutamate dehydrogenase (NADP+) activity"/>
    <property type="evidence" value="ECO:0007669"/>
    <property type="project" value="TreeGrafter"/>
</dbReference>
<keyword evidence="6" id="KW-0547">Nucleotide-binding</keyword>
<dbReference type="OrthoDB" id="6718861at2759"/>
<feature type="binding site" evidence="6">
    <location>
        <position position="271"/>
    </location>
    <ligand>
        <name>NAD(+)</name>
        <dbReference type="ChEBI" id="CHEBI:57540"/>
    </ligand>
</feature>
<dbReference type="GO" id="GO:0006537">
    <property type="term" value="P:glutamate biosynthetic process"/>
    <property type="evidence" value="ECO:0007669"/>
    <property type="project" value="TreeGrafter"/>
</dbReference>
<dbReference type="Proteomes" id="UP000187429">
    <property type="component" value="Unassembled WGS sequence"/>
</dbReference>
<evidence type="ECO:0000256" key="8">
    <source>
        <dbReference type="RuleBase" id="RU004417"/>
    </source>
</evidence>
<dbReference type="Pfam" id="PF00208">
    <property type="entry name" value="ELFV_dehydrog"/>
    <property type="match status" value="1"/>
</dbReference>
<feature type="binding site" evidence="6">
    <location>
        <position position="145"/>
    </location>
    <ligand>
        <name>substrate</name>
    </ligand>
</feature>
<dbReference type="GO" id="GO:0000166">
    <property type="term" value="F:nucleotide binding"/>
    <property type="evidence" value="ECO:0007669"/>
    <property type="project" value="UniProtKB-KW"/>
</dbReference>
<feature type="binding site" evidence="6">
    <location>
        <position position="142"/>
    </location>
    <ligand>
        <name>substrate</name>
    </ligand>
</feature>
<evidence type="ECO:0000256" key="4">
    <source>
        <dbReference type="PIRNR" id="PIRNR000185"/>
    </source>
</evidence>
<dbReference type="GO" id="GO:0005829">
    <property type="term" value="C:cytosol"/>
    <property type="evidence" value="ECO:0007669"/>
    <property type="project" value="TreeGrafter"/>
</dbReference>
<keyword evidence="11" id="KW-1185">Reference proteome</keyword>
<feature type="binding site" evidence="6">
    <location>
        <position position="196"/>
    </location>
    <ligand>
        <name>substrate</name>
    </ligand>
</feature>